<dbReference type="EMBL" id="DP000011">
    <property type="protein sequence ID" value="ABA96192.2"/>
    <property type="molecule type" value="Genomic_DNA"/>
</dbReference>
<dbReference type="InterPro" id="IPR012337">
    <property type="entry name" value="RNaseH-like_sf"/>
</dbReference>
<dbReference type="InterPro" id="IPR039537">
    <property type="entry name" value="Retrotran_Ty1/copia-like"/>
</dbReference>
<dbReference type="Pfam" id="PF00098">
    <property type="entry name" value="zf-CCHC"/>
    <property type="match status" value="1"/>
</dbReference>
<dbReference type="SMART" id="SM00343">
    <property type="entry name" value="ZnF_C2HC"/>
    <property type="match status" value="1"/>
</dbReference>
<evidence type="ECO:0000256" key="4">
    <source>
        <dbReference type="ARBA" id="ARBA00022801"/>
    </source>
</evidence>
<reference evidence="9" key="1">
    <citation type="journal article" date="2005" name="BMC Biol.">
        <title>The sequence of rice chromosomes 11 and 12, rich in disease resistance genes and recent gene duplications.</title>
        <authorList>
            <consortium name="The rice chromosomes 11 and 12 sequencing consortia"/>
        </authorList>
    </citation>
    <scope>NUCLEOTIDE SEQUENCE [LARGE SCALE GENOMIC DNA]</scope>
</reference>
<dbReference type="Pfam" id="PF25597">
    <property type="entry name" value="SH3_retrovirus"/>
    <property type="match status" value="1"/>
</dbReference>
<feature type="domain" description="Integrase catalytic" evidence="8">
    <location>
        <begin position="538"/>
        <end position="697"/>
    </location>
</feature>
<dbReference type="InterPro" id="IPR025724">
    <property type="entry name" value="GAG-pre-integrase_dom"/>
</dbReference>
<dbReference type="SUPFAM" id="SSF56672">
    <property type="entry name" value="DNA/RNA polymerases"/>
    <property type="match status" value="1"/>
</dbReference>
<evidence type="ECO:0000313" key="9">
    <source>
        <dbReference type="EMBL" id="ABA96192.2"/>
    </source>
</evidence>
<dbReference type="InterPro" id="IPR036875">
    <property type="entry name" value="Znf_CCHC_sf"/>
</dbReference>
<evidence type="ECO:0000256" key="6">
    <source>
        <dbReference type="SAM" id="MobiDB-lite"/>
    </source>
</evidence>
<feature type="compositionally biased region" description="Polar residues" evidence="6">
    <location>
        <begin position="227"/>
        <end position="238"/>
    </location>
</feature>
<dbReference type="InterPro" id="IPR057670">
    <property type="entry name" value="SH3_retrovirus"/>
</dbReference>
<dbReference type="InterPro" id="IPR036397">
    <property type="entry name" value="RNaseH_sf"/>
</dbReference>
<feature type="domain" description="CCHC-type" evidence="7">
    <location>
        <begin position="239"/>
        <end position="252"/>
    </location>
</feature>
<keyword evidence="2" id="KW-0479">Metal-binding</keyword>
<dbReference type="Pfam" id="PF14223">
    <property type="entry name" value="Retrotran_gag_2"/>
    <property type="match status" value="1"/>
</dbReference>
<dbReference type="PROSITE" id="PS50158">
    <property type="entry name" value="ZF_CCHC"/>
    <property type="match status" value="1"/>
</dbReference>
<dbReference type="Pfam" id="PF13976">
    <property type="entry name" value="gag_pre-integrs"/>
    <property type="match status" value="1"/>
</dbReference>
<dbReference type="InterPro" id="IPR001584">
    <property type="entry name" value="Integrase_cat-core"/>
</dbReference>
<feature type="compositionally biased region" description="Gly residues" evidence="6">
    <location>
        <begin position="199"/>
        <end position="208"/>
    </location>
</feature>
<reference evidence="9" key="2">
    <citation type="submission" date="2005-04" db="EMBL/GenBank/DDBJ databases">
        <authorList>
            <person name="Buell C.R."/>
            <person name="Wing R.A."/>
            <person name="McCombie W.A."/>
            <person name="Ouyang S."/>
        </authorList>
    </citation>
    <scope>NUCLEOTIDE SEQUENCE</scope>
</reference>
<feature type="region of interest" description="Disordered" evidence="6">
    <location>
        <begin position="797"/>
        <end position="840"/>
    </location>
</feature>
<dbReference type="Pfam" id="PF22936">
    <property type="entry name" value="Pol_BBD"/>
    <property type="match status" value="1"/>
</dbReference>
<protein>
    <submittedName>
        <fullName evidence="9">Retrotransposon protein, putative, Ty1-copia subclass</fullName>
    </submittedName>
</protein>
<keyword evidence="5" id="KW-0863">Zinc-finger</keyword>
<evidence type="ECO:0000256" key="5">
    <source>
        <dbReference type="PROSITE-ProRule" id="PRU00047"/>
    </source>
</evidence>
<accession>Q2QYR6</accession>
<keyword evidence="5" id="KW-0862">Zinc</keyword>
<dbReference type="GO" id="GO:0006508">
    <property type="term" value="P:proteolysis"/>
    <property type="evidence" value="ECO:0007669"/>
    <property type="project" value="UniProtKB-KW"/>
</dbReference>
<keyword evidence="4" id="KW-0378">Hydrolase</keyword>
<dbReference type="PROSITE" id="PS50994">
    <property type="entry name" value="INTEGRASE"/>
    <property type="match status" value="1"/>
</dbReference>
<name>Q2QYR6_ORYSJ</name>
<evidence type="ECO:0000256" key="1">
    <source>
        <dbReference type="ARBA" id="ARBA00022670"/>
    </source>
</evidence>
<keyword evidence="1" id="KW-0645">Protease</keyword>
<dbReference type="GO" id="GO:0003676">
    <property type="term" value="F:nucleic acid binding"/>
    <property type="evidence" value="ECO:0007669"/>
    <property type="project" value="InterPro"/>
</dbReference>
<dbReference type="InterPro" id="IPR054722">
    <property type="entry name" value="PolX-like_BBD"/>
</dbReference>
<evidence type="ECO:0000259" key="8">
    <source>
        <dbReference type="PROSITE" id="PS50994"/>
    </source>
</evidence>
<gene>
    <name evidence="9" type="ordered locus">LOC_Os12g01790</name>
</gene>
<dbReference type="PANTHER" id="PTHR42648">
    <property type="entry name" value="TRANSPOSASE, PUTATIVE-RELATED"/>
    <property type="match status" value="1"/>
</dbReference>
<feature type="compositionally biased region" description="Basic residues" evidence="6">
    <location>
        <begin position="209"/>
        <end position="218"/>
    </location>
</feature>
<evidence type="ECO:0000259" key="7">
    <source>
        <dbReference type="PROSITE" id="PS50158"/>
    </source>
</evidence>
<feature type="compositionally biased region" description="Low complexity" evidence="6">
    <location>
        <begin position="799"/>
        <end position="818"/>
    </location>
</feature>
<feature type="region of interest" description="Disordered" evidence="6">
    <location>
        <begin position="284"/>
        <end position="320"/>
    </location>
</feature>
<keyword evidence="3" id="KW-0064">Aspartyl protease</keyword>
<dbReference type="InterPro" id="IPR043502">
    <property type="entry name" value="DNA/RNA_pol_sf"/>
</dbReference>
<dbReference type="PANTHER" id="PTHR42648:SF25">
    <property type="entry name" value="RNA-DIRECTED DNA POLYMERASE"/>
    <property type="match status" value="1"/>
</dbReference>
<dbReference type="InterPro" id="IPR001878">
    <property type="entry name" value="Znf_CCHC"/>
</dbReference>
<evidence type="ECO:0000256" key="2">
    <source>
        <dbReference type="ARBA" id="ARBA00022723"/>
    </source>
</evidence>
<dbReference type="SUPFAM" id="SSF53098">
    <property type="entry name" value="Ribonuclease H-like"/>
    <property type="match status" value="1"/>
</dbReference>
<feature type="region of interest" description="Disordered" evidence="6">
    <location>
        <begin position="192"/>
        <end position="238"/>
    </location>
</feature>
<evidence type="ECO:0000256" key="3">
    <source>
        <dbReference type="ARBA" id="ARBA00022750"/>
    </source>
</evidence>
<feature type="region of interest" description="Disordered" evidence="6">
    <location>
        <begin position="1"/>
        <end position="29"/>
    </location>
</feature>
<sequence length="1328" mass="146627">MSLPIGNDDRYRHLSVSSPPRRGRRTGREPVVERVIERSSTSIVYPTLTRTNYTEWSMEAIRTIRVGVERVKEANAQKLRQDFAAITFKPSERVEEFSLRLTGLANELRMLGDPIIDKDVVKKMLEVVPKYLEQVAISIETLLDLATVSIEEVIGRLRAVEQRKKPASSEAKDSSGRLLLTEEDWLARYKAREQEKKGGSSGGNGGGGRNRRRGRGKGRGGGESNRTDTSGQDGQGNTCRNCGKAGHWARDCISKPMKSGEAHLAQEEEATLLLGEVCTISLTPSSVSPPTSPPPPLYRASAPPADSTSLPHRAPTPLTDSLVREPILPPVPSQVREKIHLVEEKVHAQLYNEEQKDDRRWVVDTGATNHMSGAQSAFSNLDSTVSGSVKFGDGSVVRIEGRGTVIFDCKNGEHRFFTDVYFIPKLQTNIISVGQLDEIGGEALVHGGFLRMRDEDGRLLAKIPCTPSRLYVLDLTISWAGCFAARGAENAWRWHDRFGHLNFPALRKMAREGMVRGLPELEQTDQLCEGCLAGKQRRTPFPEQGQLRAERALELVHGDLCGPITPATPGGKKYFLLLVDVFSRYMWVELLPSKDCAPAAIKRIRVVAETQSRHKLSSLRTDRGGEFTSADFTDHLNGVVERRNQTIVAAARSMLKAKKLPRYFWGEAAATAVYLLNRLPTKSVEGMTPFEAWYGKKPAAHHLHTFGCIAHVKNTSPHLKKLDDRSTKMIFVGYEPGTKAYRAYNPATGRVHITRDVVFDEAAQWDWGAAAANFDNTEAEPFEVEFMAVPFVEPTDDVAAASPPTSPAPGTAAGGRTPSPAPVELATPPSSQGDLDADHGDEAPLRFRRINNVLGDAEVPGLAHRELADELNVVSVEEPASFAEAEREACWCTAMLEELQSIQDNATWDVVNLPAGHRPIGLKWVFKAKHDERGHIVKHKARLVAKGYVQQRGTDFDEVFAPVARLESVRLILAVAAQQEVYVQQPPRFTVGKEGQVLKLNKALYGLRQAPRALYSKLDACLVSLGFTRSDHEHAVYTRRSAHKPLIVGVYVDDLLITGQDAGDIKEFKLEMLQQFKMSDLGLLSYYLGIGVRQDHNGISLSQSAYALKLLEKTGMVDCNPCHAPMEANRFMAEPREDHMAAVKHILRYIAGTRDHGVSYSGGKTEELKLTGYSDSDMAGDVDDRKSTTGVLFFLAQNPITWQSQKQKVVALSSCEAEYVAATTAACQGVWLQGLLSEILGAPATAPILKVYNKSAIALSKNPVHHDRSKHIQTRFHFIRECVDDGKIIIEYASSVEQLADLLTKPLGRQRFQELSELVGVINTKGQS</sequence>
<dbReference type="Gene3D" id="4.10.60.10">
    <property type="entry name" value="Zinc finger, CCHC-type"/>
    <property type="match status" value="1"/>
</dbReference>
<dbReference type="Pfam" id="PF00665">
    <property type="entry name" value="rve"/>
    <property type="match status" value="1"/>
</dbReference>
<dbReference type="GO" id="GO:0004190">
    <property type="term" value="F:aspartic-type endopeptidase activity"/>
    <property type="evidence" value="ECO:0007669"/>
    <property type="project" value="UniProtKB-KW"/>
</dbReference>
<dbReference type="CDD" id="cd09272">
    <property type="entry name" value="RNase_HI_RT_Ty1"/>
    <property type="match status" value="1"/>
</dbReference>
<dbReference type="SUPFAM" id="SSF57756">
    <property type="entry name" value="Retrovirus zinc finger-like domains"/>
    <property type="match status" value="1"/>
</dbReference>
<dbReference type="Gene3D" id="3.30.420.10">
    <property type="entry name" value="Ribonuclease H-like superfamily/Ribonuclease H"/>
    <property type="match status" value="1"/>
</dbReference>
<dbReference type="GO" id="GO:0015074">
    <property type="term" value="P:DNA integration"/>
    <property type="evidence" value="ECO:0007669"/>
    <property type="project" value="InterPro"/>
</dbReference>
<dbReference type="GO" id="GO:0008270">
    <property type="term" value="F:zinc ion binding"/>
    <property type="evidence" value="ECO:0007669"/>
    <property type="project" value="UniProtKB-KW"/>
</dbReference>
<dbReference type="Pfam" id="PF07727">
    <property type="entry name" value="RVT_2"/>
    <property type="match status" value="1"/>
</dbReference>
<reference evidence="9" key="3">
    <citation type="submission" date="2006-01" db="EMBL/GenBank/DDBJ databases">
        <authorList>
            <person name="Buell R."/>
        </authorList>
    </citation>
    <scope>NUCLEOTIDE SEQUENCE</scope>
</reference>
<proteinExistence type="predicted"/>
<dbReference type="InterPro" id="IPR013103">
    <property type="entry name" value="RVT_2"/>
</dbReference>
<organism evidence="9">
    <name type="scientific">Oryza sativa subsp. japonica</name>
    <name type="common">Rice</name>
    <dbReference type="NCBI Taxonomy" id="39947"/>
    <lineage>
        <taxon>Eukaryota</taxon>
        <taxon>Viridiplantae</taxon>
        <taxon>Streptophyta</taxon>
        <taxon>Embryophyta</taxon>
        <taxon>Tracheophyta</taxon>
        <taxon>Spermatophyta</taxon>
        <taxon>Magnoliopsida</taxon>
        <taxon>Liliopsida</taxon>
        <taxon>Poales</taxon>
        <taxon>Poaceae</taxon>
        <taxon>BOP clade</taxon>
        <taxon>Oryzoideae</taxon>
        <taxon>Oryzeae</taxon>
        <taxon>Oryzinae</taxon>
        <taxon>Oryza</taxon>
        <taxon>Oryza sativa</taxon>
    </lineage>
</organism>